<evidence type="ECO:0000259" key="1">
    <source>
        <dbReference type="Pfam" id="PF22622"/>
    </source>
</evidence>
<dbReference type="GO" id="GO:0004300">
    <property type="term" value="F:enoyl-CoA hydratase activity"/>
    <property type="evidence" value="ECO:0007669"/>
    <property type="project" value="TreeGrafter"/>
</dbReference>
<protein>
    <recommendedName>
        <fullName evidence="1">Peroxisomal multifunctional enzyme type 2-like N-terminal domain-containing protein</fullName>
    </recommendedName>
</protein>
<name>X0UWR9_9ZZZZ</name>
<dbReference type="AlphaFoldDB" id="X0UWR9"/>
<dbReference type="EMBL" id="BARS01028121">
    <property type="protein sequence ID" value="GAG04758.1"/>
    <property type="molecule type" value="Genomic_DNA"/>
</dbReference>
<dbReference type="InterPro" id="IPR029069">
    <property type="entry name" value="HotDog_dom_sf"/>
</dbReference>
<feature type="non-terminal residue" evidence="2">
    <location>
        <position position="142"/>
    </location>
</feature>
<dbReference type="PANTHER" id="PTHR13078:SF56">
    <property type="entry name" value="PEROXISOMAL MULTIFUNCTIONAL ENZYME TYPE 2"/>
    <property type="match status" value="1"/>
</dbReference>
<reference evidence="2" key="1">
    <citation type="journal article" date="2014" name="Front. Microbiol.">
        <title>High frequency of phylogenetically diverse reductive dehalogenase-homologous genes in deep subseafloor sedimentary metagenomes.</title>
        <authorList>
            <person name="Kawai M."/>
            <person name="Futagami T."/>
            <person name="Toyoda A."/>
            <person name="Takaki Y."/>
            <person name="Nishi S."/>
            <person name="Hori S."/>
            <person name="Arai W."/>
            <person name="Tsubouchi T."/>
            <person name="Morono Y."/>
            <person name="Uchiyama I."/>
            <person name="Ito T."/>
            <person name="Fujiyama A."/>
            <person name="Inagaki F."/>
            <person name="Takami H."/>
        </authorList>
    </citation>
    <scope>NUCLEOTIDE SEQUENCE</scope>
    <source>
        <strain evidence="2">Expedition CK06-06</strain>
    </source>
</reference>
<dbReference type="Pfam" id="PF22622">
    <property type="entry name" value="MFE-2_hydrat-2_N"/>
    <property type="match status" value="1"/>
</dbReference>
<dbReference type="Gene3D" id="3.10.129.10">
    <property type="entry name" value="Hotdog Thioesterase"/>
    <property type="match status" value="1"/>
</dbReference>
<proteinExistence type="predicted"/>
<accession>X0UWR9</accession>
<dbReference type="InterPro" id="IPR054357">
    <property type="entry name" value="MFE-2_N"/>
</dbReference>
<feature type="domain" description="Peroxisomal multifunctional enzyme type 2-like N-terminal" evidence="1">
    <location>
        <begin position="22"/>
        <end position="141"/>
    </location>
</feature>
<evidence type="ECO:0000313" key="2">
    <source>
        <dbReference type="EMBL" id="GAG04758.1"/>
    </source>
</evidence>
<gene>
    <name evidence="2" type="ORF">S01H1_44103</name>
</gene>
<dbReference type="GO" id="GO:0003857">
    <property type="term" value="F:(3S)-3-hydroxyacyl-CoA dehydrogenase (NAD+) activity"/>
    <property type="evidence" value="ECO:0007669"/>
    <property type="project" value="TreeGrafter"/>
</dbReference>
<dbReference type="PANTHER" id="PTHR13078">
    <property type="entry name" value="PEROXISOMAL MULTIFUNCTIONAL ENZYME TYPE 2-RELATED"/>
    <property type="match status" value="1"/>
</dbReference>
<sequence length="142" mass="15471">MPAEQLSTDLVGTRFEPERVSWNAKDTMLYALGVGCRPSVELEFLYEGRGPSVLPTYAVIPGMRAMGNISKAVKLPLMRLLHGEQGIELLRPLPAEAELTMDSSISEVWDKGKSGVIGVVAEFSDAEGLVFRTHSTLFYLGG</sequence>
<dbReference type="SUPFAM" id="SSF54637">
    <property type="entry name" value="Thioesterase/thiol ester dehydrase-isomerase"/>
    <property type="match status" value="1"/>
</dbReference>
<organism evidence="2">
    <name type="scientific">marine sediment metagenome</name>
    <dbReference type="NCBI Taxonomy" id="412755"/>
    <lineage>
        <taxon>unclassified sequences</taxon>
        <taxon>metagenomes</taxon>
        <taxon>ecological metagenomes</taxon>
    </lineage>
</organism>
<comment type="caution">
    <text evidence="2">The sequence shown here is derived from an EMBL/GenBank/DDBJ whole genome shotgun (WGS) entry which is preliminary data.</text>
</comment>
<dbReference type="GO" id="GO:0006635">
    <property type="term" value="P:fatty acid beta-oxidation"/>
    <property type="evidence" value="ECO:0007669"/>
    <property type="project" value="TreeGrafter"/>
</dbReference>
<dbReference type="GO" id="GO:0044594">
    <property type="term" value="F:17-beta-hydroxysteroid dehydrogenase (NAD+) activity"/>
    <property type="evidence" value="ECO:0007669"/>
    <property type="project" value="TreeGrafter"/>
</dbReference>